<dbReference type="EMBL" id="QXDF01000001">
    <property type="protein sequence ID" value="RIA56660.1"/>
    <property type="molecule type" value="Genomic_DNA"/>
</dbReference>
<protein>
    <submittedName>
        <fullName evidence="1">Uncharacterized protein</fullName>
    </submittedName>
</protein>
<dbReference type="PANTHER" id="PTHR42754:SF1">
    <property type="entry name" value="LIPOPROTEIN"/>
    <property type="match status" value="1"/>
</dbReference>
<proteinExistence type="predicted"/>
<name>A0A397Q5A5_9HYPH</name>
<accession>A0A397Q5A5</accession>
<dbReference type="PANTHER" id="PTHR42754">
    <property type="entry name" value="ENDOGLUCANASE"/>
    <property type="match status" value="1"/>
</dbReference>
<sequence length="805" mass="87435">MRQARLRRYVVVLTMMLGVWTLPAQAGWVALYEGVEGTSEASRGVGIIAVLPRETDGFVAFAGSARSKTPADAIEEPRNLAFARWELDGQGQIQGQKGFLAPRSGAIRAVQPTADKGHILVGDFFKPASREPRRGPPFVGSEEVAVSWIVKLDAAGNVEWGRRFDDIRPDGTRTGRHYSLQSITEAPDGGYIAIGETHPRVTDIAPGQVPDMDMWIVRLAPDGDLLWQRRYGGDEIDAGMVIRPVPSGGFIAAGMTSGRGAFATGGELWLVRVDQEGRIRWQKSYGGPIGPAARGVDVGWQLETRGSDGYVLAGTTRSFGRGGSARGDIWVMRLGPGGDIRWQYSYGGDGLETSPTLLVAGDSFLLSGYSNSFRPESPDAWHAWLLNLGRDGAIQWQKRLSPEDRGIINQFIGNLAQAQQGYLAAGFTTAFGADDHSSAGLLIKMARDGTIGPFPPNLPLSLETTDAKRRETAAVPRTIDQGTQPAQARMTSWQPERTETRVTMRYLVAPNEQPAEDREREETRYDGIPPVPPVVARYTAFIGPHDLHAADGARLDTSWAILRQDRFNNHVAGFVDPEDEANGFFDSAANRKRMRRLMRNGEIADDLASKIVEGGVTVQVTVHAGGDPHRAMILVEEVDETNGGTGFPHVAHLDCRAHACLSERPGQAVPPPSDKCWGWYRSHIYNLLASTGAQRKVTEIAGFVSGGPSERNVKVAGFTLQALPAECLGEKARNTLKTGGGCDMLSGLRCWQPLLRFTAPVAAGPKELVHWAGSLDGVAAIRLVAPQDHYVDNSGLWIEYATDKR</sequence>
<evidence type="ECO:0000313" key="1">
    <source>
        <dbReference type="EMBL" id="RIA56660.1"/>
    </source>
</evidence>
<keyword evidence="2" id="KW-1185">Reference proteome</keyword>
<dbReference type="AlphaFoldDB" id="A0A397Q5A5"/>
<comment type="caution">
    <text evidence="1">The sequence shown here is derived from an EMBL/GenBank/DDBJ whole genome shotgun (WGS) entry which is preliminary data.</text>
</comment>
<organism evidence="1 2">
    <name type="scientific">Dichotomicrobium thermohalophilum</name>
    <dbReference type="NCBI Taxonomy" id="933063"/>
    <lineage>
        <taxon>Bacteria</taxon>
        <taxon>Pseudomonadati</taxon>
        <taxon>Pseudomonadota</taxon>
        <taxon>Alphaproteobacteria</taxon>
        <taxon>Hyphomicrobiales</taxon>
        <taxon>Hyphomicrobiaceae</taxon>
        <taxon>Dichotomicrobium</taxon>
    </lineage>
</organism>
<reference evidence="1 2" key="1">
    <citation type="submission" date="2018-08" db="EMBL/GenBank/DDBJ databases">
        <title>Genomic Encyclopedia of Archaeal and Bacterial Type Strains, Phase II (KMG-II): from individual species to whole genera.</title>
        <authorList>
            <person name="Goeker M."/>
        </authorList>
    </citation>
    <scope>NUCLEOTIDE SEQUENCE [LARGE SCALE GENOMIC DNA]</scope>
    <source>
        <strain evidence="1 2">DSM 5002</strain>
    </source>
</reference>
<dbReference type="Gene3D" id="2.80.10.50">
    <property type="match status" value="1"/>
</dbReference>
<gene>
    <name evidence="1" type="ORF">BXY53_1766</name>
</gene>
<evidence type="ECO:0000313" key="2">
    <source>
        <dbReference type="Proteomes" id="UP000266273"/>
    </source>
</evidence>
<dbReference type="Proteomes" id="UP000266273">
    <property type="component" value="Unassembled WGS sequence"/>
</dbReference>